<dbReference type="Proteomes" id="UP000836597">
    <property type="component" value="Chromosome"/>
</dbReference>
<dbReference type="GO" id="GO:0003700">
    <property type="term" value="F:DNA-binding transcription factor activity"/>
    <property type="evidence" value="ECO:0007669"/>
    <property type="project" value="InterPro"/>
</dbReference>
<dbReference type="InterPro" id="IPR050679">
    <property type="entry name" value="Bact_HTH_transcr_reg"/>
</dbReference>
<dbReference type="GO" id="GO:0045892">
    <property type="term" value="P:negative regulation of DNA-templated transcription"/>
    <property type="evidence" value="ECO:0007669"/>
    <property type="project" value="TreeGrafter"/>
</dbReference>
<dbReference type="PRINTS" id="PR00035">
    <property type="entry name" value="HTHGNTR"/>
</dbReference>
<dbReference type="GO" id="GO:0003677">
    <property type="term" value="F:DNA binding"/>
    <property type="evidence" value="ECO:0007669"/>
    <property type="project" value="UniProtKB-KW"/>
</dbReference>
<evidence type="ECO:0000256" key="2">
    <source>
        <dbReference type="ARBA" id="ARBA00023125"/>
    </source>
</evidence>
<dbReference type="PROSITE" id="PS50949">
    <property type="entry name" value="HTH_GNTR"/>
    <property type="match status" value="1"/>
</dbReference>
<feature type="domain" description="HTH gntR-type" evidence="4">
    <location>
        <begin position="7"/>
        <end position="74"/>
    </location>
</feature>
<dbReference type="Gene3D" id="3.40.1410.10">
    <property type="entry name" value="Chorismate lyase-like"/>
    <property type="match status" value="1"/>
</dbReference>
<dbReference type="SMART" id="SM00345">
    <property type="entry name" value="HTH_GNTR"/>
    <property type="match status" value="1"/>
</dbReference>
<dbReference type="InterPro" id="IPR000524">
    <property type="entry name" value="Tscrpt_reg_HTH_GntR"/>
</dbReference>
<sequence length="263" mass="29601">MLPVQNAPLYTKVAERLVELIKGGVWPDNVLPAEEQLGKTLGVSKPTLREALAELTSQGIIAKKHGLGNIVIPSALKARFRFDLKLDFIDMLSTEGYEVSLFQSYHRFEDSAQEAVSPGTHLVYDEFVMADKHPAIKLTMRIPRNLLNREVQPNLRIGNMFSFIFDYTGEVINHSVVNIVPALAGASLSRIFGIGQEEPVVSWREIFHNMQDKKLCFTRIYFNPKIMKLTMLRKGSYPHETGCPVFVCTDLEEAVLEAAHSEN</sequence>
<reference evidence="6" key="1">
    <citation type="submission" date="2014-11" db="EMBL/GenBank/DDBJ databases">
        <authorList>
            <person name="Hornung B.V."/>
        </authorList>
    </citation>
    <scope>NUCLEOTIDE SEQUENCE</scope>
    <source>
        <strain evidence="6">INE</strain>
    </source>
</reference>
<evidence type="ECO:0000256" key="1">
    <source>
        <dbReference type="ARBA" id="ARBA00023015"/>
    </source>
</evidence>
<dbReference type="InterPro" id="IPR036390">
    <property type="entry name" value="WH_DNA-bd_sf"/>
</dbReference>
<dbReference type="Proteomes" id="UP001071230">
    <property type="component" value="Unassembled WGS sequence"/>
</dbReference>
<dbReference type="AlphaFoldDB" id="A0A8S0W2V4"/>
<evidence type="ECO:0000313" key="6">
    <source>
        <dbReference type="EMBL" id="CEJ06922.1"/>
    </source>
</evidence>
<keyword evidence="3" id="KW-0804">Transcription</keyword>
<dbReference type="InterPro" id="IPR028978">
    <property type="entry name" value="Chorismate_lyase_/UTRA_dom_sf"/>
</dbReference>
<accession>A0A8S0W2V4</accession>
<organism evidence="5">
    <name type="scientific">Acididesulfobacillus acetoxydans</name>
    <dbReference type="NCBI Taxonomy" id="1561005"/>
    <lineage>
        <taxon>Bacteria</taxon>
        <taxon>Bacillati</taxon>
        <taxon>Bacillota</taxon>
        <taxon>Clostridia</taxon>
        <taxon>Eubacteriales</taxon>
        <taxon>Peptococcaceae</taxon>
        <taxon>Acididesulfobacillus</taxon>
    </lineage>
</organism>
<evidence type="ECO:0000256" key="3">
    <source>
        <dbReference type="ARBA" id="ARBA00023163"/>
    </source>
</evidence>
<evidence type="ECO:0000313" key="5">
    <source>
        <dbReference type="EMBL" id="CAA7601048.1"/>
    </source>
</evidence>
<dbReference type="Pfam" id="PF00392">
    <property type="entry name" value="GntR"/>
    <property type="match status" value="1"/>
</dbReference>
<proteinExistence type="predicted"/>
<dbReference type="SUPFAM" id="SSF46785">
    <property type="entry name" value="Winged helix' DNA-binding domain"/>
    <property type="match status" value="1"/>
</dbReference>
<reference evidence="5" key="2">
    <citation type="submission" date="2020-01" db="EMBL/GenBank/DDBJ databases">
        <authorList>
            <person name="Hornung B."/>
        </authorList>
    </citation>
    <scope>NUCLEOTIDE SEQUENCE</scope>
    <source>
        <strain evidence="5">PacBioINE</strain>
    </source>
</reference>
<dbReference type="PANTHER" id="PTHR44846">
    <property type="entry name" value="MANNOSYL-D-GLYCERATE TRANSPORT/METABOLISM SYSTEM REPRESSOR MNGR-RELATED"/>
    <property type="match status" value="1"/>
</dbReference>
<gene>
    <name evidence="6" type="ORF">DEACI_1376</name>
    <name evidence="5" type="ORF">DEACI_1701</name>
</gene>
<dbReference type="RefSeq" id="WP_240984623.1">
    <property type="nucleotide sequence ID" value="NZ_CDGJ01000036.1"/>
</dbReference>
<dbReference type="KEGG" id="aacx:DEACI_1701"/>
<dbReference type="PANTHER" id="PTHR44846:SF1">
    <property type="entry name" value="MANNOSYL-D-GLYCERATE TRANSPORT_METABOLISM SYSTEM REPRESSOR MNGR-RELATED"/>
    <property type="match status" value="1"/>
</dbReference>
<dbReference type="InterPro" id="IPR036388">
    <property type="entry name" value="WH-like_DNA-bd_sf"/>
</dbReference>
<evidence type="ECO:0000259" key="4">
    <source>
        <dbReference type="PROSITE" id="PS50949"/>
    </source>
</evidence>
<dbReference type="EMBL" id="LR746496">
    <property type="protein sequence ID" value="CAA7601048.1"/>
    <property type="molecule type" value="Genomic_DNA"/>
</dbReference>
<protein>
    <submittedName>
        <fullName evidence="5">GntR bacterial regulatory protein HTH signature</fullName>
    </submittedName>
    <submittedName>
        <fullName evidence="6">Transcriptional regulator, GntR</fullName>
    </submittedName>
</protein>
<dbReference type="EMBL" id="CDGJ01000036">
    <property type="protein sequence ID" value="CEJ06922.1"/>
    <property type="molecule type" value="Genomic_DNA"/>
</dbReference>
<dbReference type="Gene3D" id="1.10.10.10">
    <property type="entry name" value="Winged helix-like DNA-binding domain superfamily/Winged helix DNA-binding domain"/>
    <property type="match status" value="1"/>
</dbReference>
<evidence type="ECO:0000313" key="7">
    <source>
        <dbReference type="Proteomes" id="UP001071230"/>
    </source>
</evidence>
<name>A0A8S0W2V4_9FIRM</name>
<keyword evidence="1" id="KW-0805">Transcription regulation</keyword>
<dbReference type="CDD" id="cd07377">
    <property type="entry name" value="WHTH_GntR"/>
    <property type="match status" value="1"/>
</dbReference>
<keyword evidence="2" id="KW-0238">DNA-binding</keyword>
<dbReference type="SUPFAM" id="SSF64288">
    <property type="entry name" value="Chorismate lyase-like"/>
    <property type="match status" value="1"/>
</dbReference>
<keyword evidence="7" id="KW-1185">Reference proteome</keyword>